<evidence type="ECO:0000256" key="1">
    <source>
        <dbReference type="SAM" id="MobiDB-lite"/>
    </source>
</evidence>
<evidence type="ECO:0000313" key="4">
    <source>
        <dbReference type="Proteomes" id="UP000661691"/>
    </source>
</evidence>
<dbReference type="Pfam" id="PF04519">
    <property type="entry name" value="Bactofilin"/>
    <property type="match status" value="1"/>
</dbReference>
<evidence type="ECO:0000313" key="3">
    <source>
        <dbReference type="EMBL" id="MBD1371852.1"/>
    </source>
</evidence>
<feature type="transmembrane region" description="Helical" evidence="2">
    <location>
        <begin position="7"/>
        <end position="28"/>
    </location>
</feature>
<keyword evidence="2" id="KW-1133">Transmembrane helix</keyword>
<sequence>MRKVFTFMFKWFFILVLVGAILIGFSFIERGEIAKHIAQEFHLPYEQTQRMVERPIQEGWSEETDGSVRVDREVTRDFQVSTITIGDDAVLAGDVTASESVIIEDGLVRGNINAKQIIVGLEERRHYDEDTDRDKGVWGNVIGEQIQIRDASVVMGDVGKETSTVHIGGHVSGDVQGKKVILEQTAVIDGNISLAGEVLIMEPGAEVRGAIITPENKPLSIVKQVPDSSPGDHGKGHDEGDVDENNIYYERDSDNAFGLWLLFVVGIVSLTTLVYVFARSELDETGHSIITSPWKMLWKGFLTALLSLPLLFVLAVSVLGIPLAIIYAIGLLLATAMGLIAIAQIIGTKVGDTLQFKTEKQLLLLLLGILLIVHLIWIPILGWLLLMGGLLLGLGSVTERWFPKIKASWRSFRQKKSDHK</sequence>
<gene>
    <name evidence="3" type="ORF">IC620_05700</name>
</gene>
<reference evidence="3" key="1">
    <citation type="submission" date="2020-09" db="EMBL/GenBank/DDBJ databases">
        <title>A novel bacterium of genus Hazenella, isolated from South China Sea.</title>
        <authorList>
            <person name="Huang H."/>
            <person name="Mo K."/>
            <person name="Hu Y."/>
        </authorList>
    </citation>
    <scope>NUCLEOTIDE SEQUENCE</scope>
    <source>
        <strain evidence="3">IB182357</strain>
    </source>
</reference>
<accession>A0A926RTW6</accession>
<protein>
    <submittedName>
        <fullName evidence="3">Polymer-forming cytoskeletal protein</fullName>
    </submittedName>
</protein>
<evidence type="ECO:0000256" key="2">
    <source>
        <dbReference type="SAM" id="Phobius"/>
    </source>
</evidence>
<feature type="transmembrane region" description="Helical" evidence="2">
    <location>
        <begin position="257"/>
        <end position="277"/>
    </location>
</feature>
<keyword evidence="2" id="KW-0812">Transmembrane</keyword>
<keyword evidence="4" id="KW-1185">Reference proteome</keyword>
<dbReference type="Proteomes" id="UP000661691">
    <property type="component" value="Unassembled WGS sequence"/>
</dbReference>
<feature type="compositionally biased region" description="Basic and acidic residues" evidence="1">
    <location>
        <begin position="230"/>
        <end position="239"/>
    </location>
</feature>
<organism evidence="3 4">
    <name type="scientific">Polycladospora coralii</name>
    <dbReference type="NCBI Taxonomy" id="2771432"/>
    <lineage>
        <taxon>Bacteria</taxon>
        <taxon>Bacillati</taxon>
        <taxon>Bacillota</taxon>
        <taxon>Bacilli</taxon>
        <taxon>Bacillales</taxon>
        <taxon>Thermoactinomycetaceae</taxon>
        <taxon>Polycladospora</taxon>
    </lineage>
</organism>
<dbReference type="EMBL" id="JACXAH010000005">
    <property type="protein sequence ID" value="MBD1371852.1"/>
    <property type="molecule type" value="Genomic_DNA"/>
</dbReference>
<feature type="transmembrane region" description="Helical" evidence="2">
    <location>
        <begin position="362"/>
        <end position="386"/>
    </location>
</feature>
<feature type="transmembrane region" description="Helical" evidence="2">
    <location>
        <begin position="297"/>
        <end position="319"/>
    </location>
</feature>
<feature type="transmembrane region" description="Helical" evidence="2">
    <location>
        <begin position="325"/>
        <end position="350"/>
    </location>
</feature>
<comment type="caution">
    <text evidence="3">The sequence shown here is derived from an EMBL/GenBank/DDBJ whole genome shotgun (WGS) entry which is preliminary data.</text>
</comment>
<dbReference type="RefSeq" id="WP_191138484.1">
    <property type="nucleotide sequence ID" value="NZ_JACXAG020000001.1"/>
</dbReference>
<dbReference type="InterPro" id="IPR007607">
    <property type="entry name" value="BacA/B"/>
</dbReference>
<feature type="region of interest" description="Disordered" evidence="1">
    <location>
        <begin position="223"/>
        <end position="243"/>
    </location>
</feature>
<keyword evidence="2" id="KW-0472">Membrane</keyword>
<name>A0A926RTW6_9BACL</name>
<proteinExistence type="predicted"/>
<dbReference type="AlphaFoldDB" id="A0A926RTW6"/>